<evidence type="ECO:0000313" key="2">
    <source>
        <dbReference type="EMBL" id="KIY98586.1"/>
    </source>
</evidence>
<feature type="compositionally biased region" description="Low complexity" evidence="1">
    <location>
        <begin position="125"/>
        <end position="138"/>
    </location>
</feature>
<dbReference type="InterPro" id="IPR051213">
    <property type="entry name" value="START_lipid_transfer"/>
</dbReference>
<dbReference type="EMBL" id="KK102133">
    <property type="protein sequence ID" value="KIY98586.1"/>
    <property type="molecule type" value="Genomic_DNA"/>
</dbReference>
<evidence type="ECO:0000313" key="3">
    <source>
        <dbReference type="Proteomes" id="UP000054498"/>
    </source>
</evidence>
<dbReference type="InterPro" id="IPR023393">
    <property type="entry name" value="START-like_dom_sf"/>
</dbReference>
<protein>
    <recommendedName>
        <fullName evidence="4">START domain-containing protein</fullName>
    </recommendedName>
</protein>
<dbReference type="Proteomes" id="UP000054498">
    <property type="component" value="Unassembled WGS sequence"/>
</dbReference>
<sequence>MGGDSLACSSSCAAAGDRGGGTGLGVGRHHVRRGPRISVQLTPLPRVTLEFDRNGRRAGGPRSSGCSGAPRPPRWQPSAGSRAAAGPGSLPQFALGSSGGLAPAPYQEWGPYHPPSPEEQQLLRSPSASQSAAAAAPDADAADAVFIDGRELSGVRAAPAEATASLGADDLPADCGAAVAAAVGETHLLQFGAMLGEASCRDALARAEAAGPVGSSSGSLYGSPDTDAFFGPWEAVVQETAPGVLYWGWRRPLRRGLYLYMTRSVFLGATPSELRAFMLDDAGRLRWDKSMAALGPALAAARNGGGGGAAAGQRESDVMHAAVRFPKPLGQRSYTYARRVWARPCDGGCYVLSRACGQPAACGAGAPPRGVAVTDYCSGAVIRSPPAGVVGADYEGPAAECLMIYFEDSHVRAGLANLGIKKGLWPMLQRTDRALRSYIRAGGADAGADAFAGCCGSSATAPCTPRSGAPAAASANPARPGGGLGLGLGGLLRCVGAPLRALASAAGALLGLQARVASLLPRLELRLLRWLASRVVSGSATAFARIPAPQLLIRGAGSAAATPAPSAAAAAAALRRVGSHPLCDFAAGPPRLARSASVGAAAAGGLVRVGSHPLAVEDLSSSLDAPETPSAPAALLSRSPSAPARGSPQQQQQQQQPCACCERGRLASVGAGWPDSRLVAAEAFEPRPRCRAYPASCPAASRAGSDASGPVSVGGASCAATAAAAAAAGDAGRRGGVSGGLQRRRSGGRLVMRLIQAATVRAAHKLLSSLDAQQQ</sequence>
<dbReference type="Gene3D" id="3.30.530.20">
    <property type="match status" value="1"/>
</dbReference>
<evidence type="ECO:0000256" key="1">
    <source>
        <dbReference type="SAM" id="MobiDB-lite"/>
    </source>
</evidence>
<proteinExistence type="predicted"/>
<accession>A0A0D2MCM5</accession>
<dbReference type="SUPFAM" id="SSF55961">
    <property type="entry name" value="Bet v1-like"/>
    <property type="match status" value="1"/>
</dbReference>
<dbReference type="KEGG" id="mng:MNEG_9376"/>
<dbReference type="GeneID" id="25742251"/>
<feature type="compositionally biased region" description="Gly residues" evidence="1">
    <location>
        <begin position="17"/>
        <end position="26"/>
    </location>
</feature>
<evidence type="ECO:0008006" key="4">
    <source>
        <dbReference type="Google" id="ProtNLM"/>
    </source>
</evidence>
<dbReference type="OrthoDB" id="1295045at2759"/>
<organism evidence="2 3">
    <name type="scientific">Monoraphidium neglectum</name>
    <dbReference type="NCBI Taxonomy" id="145388"/>
    <lineage>
        <taxon>Eukaryota</taxon>
        <taxon>Viridiplantae</taxon>
        <taxon>Chlorophyta</taxon>
        <taxon>core chlorophytes</taxon>
        <taxon>Chlorophyceae</taxon>
        <taxon>CS clade</taxon>
        <taxon>Sphaeropleales</taxon>
        <taxon>Selenastraceae</taxon>
        <taxon>Monoraphidium</taxon>
    </lineage>
</organism>
<feature type="region of interest" description="Disordered" evidence="1">
    <location>
        <begin position="1"/>
        <end position="138"/>
    </location>
</feature>
<keyword evidence="3" id="KW-1185">Reference proteome</keyword>
<feature type="compositionally biased region" description="Low complexity" evidence="1">
    <location>
        <begin position="77"/>
        <end position="91"/>
    </location>
</feature>
<dbReference type="RefSeq" id="XP_013897606.1">
    <property type="nucleotide sequence ID" value="XM_014042152.1"/>
</dbReference>
<dbReference type="AlphaFoldDB" id="A0A0D2MCM5"/>
<feature type="compositionally biased region" description="Low complexity" evidence="1">
    <location>
        <begin position="630"/>
        <end position="656"/>
    </location>
</feature>
<name>A0A0D2MCM5_9CHLO</name>
<dbReference type="PANTHER" id="PTHR19308">
    <property type="entry name" value="PHOSPHATIDYLCHOLINE TRANSFER PROTEIN"/>
    <property type="match status" value="1"/>
</dbReference>
<feature type="region of interest" description="Disordered" evidence="1">
    <location>
        <begin position="620"/>
        <end position="657"/>
    </location>
</feature>
<feature type="compositionally biased region" description="Low complexity" evidence="1">
    <location>
        <begin position="1"/>
        <end position="16"/>
    </location>
</feature>
<gene>
    <name evidence="2" type="ORF">MNEG_9376</name>
</gene>
<dbReference type="PANTHER" id="PTHR19308:SF39">
    <property type="entry name" value="PHOSPHATIDYLCHOLINE TRANSFER PROTEIN"/>
    <property type="match status" value="1"/>
</dbReference>
<reference evidence="2 3" key="1">
    <citation type="journal article" date="2013" name="BMC Genomics">
        <title>Reconstruction of the lipid metabolism for the microalga Monoraphidium neglectum from its genome sequence reveals characteristics suitable for biofuel production.</title>
        <authorList>
            <person name="Bogen C."/>
            <person name="Al-Dilaimi A."/>
            <person name="Albersmeier A."/>
            <person name="Wichmann J."/>
            <person name="Grundmann M."/>
            <person name="Rupp O."/>
            <person name="Lauersen K.J."/>
            <person name="Blifernez-Klassen O."/>
            <person name="Kalinowski J."/>
            <person name="Goesmann A."/>
            <person name="Mussgnug J.H."/>
            <person name="Kruse O."/>
        </authorList>
    </citation>
    <scope>NUCLEOTIDE SEQUENCE [LARGE SCALE GENOMIC DNA]</scope>
    <source>
        <strain evidence="2 3">SAG 48.87</strain>
    </source>
</reference>